<evidence type="ECO:0000256" key="1">
    <source>
        <dbReference type="SAM" id="MobiDB-lite"/>
    </source>
</evidence>
<feature type="compositionally biased region" description="Polar residues" evidence="1">
    <location>
        <begin position="561"/>
        <end position="570"/>
    </location>
</feature>
<feature type="compositionally biased region" description="Basic and acidic residues" evidence="1">
    <location>
        <begin position="191"/>
        <end position="200"/>
    </location>
</feature>
<feature type="region of interest" description="Disordered" evidence="1">
    <location>
        <begin position="495"/>
        <end position="584"/>
    </location>
</feature>
<protein>
    <submittedName>
        <fullName evidence="3">Uncharacterized protein</fullName>
    </submittedName>
</protein>
<feature type="region of interest" description="Disordered" evidence="1">
    <location>
        <begin position="1009"/>
        <end position="1072"/>
    </location>
</feature>
<feature type="region of interest" description="Disordered" evidence="1">
    <location>
        <begin position="651"/>
        <end position="717"/>
    </location>
</feature>
<feature type="region of interest" description="Disordered" evidence="1">
    <location>
        <begin position="174"/>
        <end position="261"/>
    </location>
</feature>
<dbReference type="AlphaFoldDB" id="A0A6J3MIT7"/>
<feature type="compositionally biased region" description="Pro residues" evidence="1">
    <location>
        <begin position="209"/>
        <end position="225"/>
    </location>
</feature>
<feature type="region of interest" description="Disordered" evidence="1">
    <location>
        <begin position="1"/>
        <end position="26"/>
    </location>
</feature>
<feature type="compositionally biased region" description="Basic and acidic residues" evidence="1">
    <location>
        <begin position="683"/>
        <end position="696"/>
    </location>
</feature>
<feature type="compositionally biased region" description="Polar residues" evidence="1">
    <location>
        <begin position="621"/>
        <end position="631"/>
    </location>
</feature>
<feature type="compositionally biased region" description="Pro residues" evidence="1">
    <location>
        <begin position="241"/>
        <end position="253"/>
    </location>
</feature>
<feature type="compositionally biased region" description="Basic and acidic residues" evidence="1">
    <location>
        <begin position="966"/>
        <end position="981"/>
    </location>
</feature>
<dbReference type="GeneID" id="54365058"/>
<evidence type="ECO:0000313" key="3">
    <source>
        <dbReference type="RefSeq" id="XP_033464856.1"/>
    </source>
</evidence>
<sequence>MGRHNGGSDHSSTDEDNDESEDRFFDADDGLAAVAVGPVGSAAIALDSSHANERIPHHQCTSEELSQQGSRRRRSSSRSTSEVTKATGPKFLSSSTNLFLSSDRNSAEPEREPDLDTTPDLHHQQLHHKSSSCLASRVNASGLRVPKARPDRAAVDAAAGVVVTPAAAAFAAVPTIAADTSASTATTARSASDRRDDAPARSRVVTAAPPQPSPPLPPQQQPRSPPLATTRSLSLNRSLPLPSPSPLPSPPPSLETSVSTALSLRAPPLSSSPFTTGLKASSSVVALDPKQKHNHHHLARDLYRSIPIPPIPDDVSSHTSQHFRDPRRSSFSSSTAAPLKRPATAGGVTASSVSSTIKRNLSRPRSHHGTGNATNFSNIQNNFSNKDHSNTIDTQSRRQRHSLEPGNNESTDHNASTRANRRPASVIGLDMARHTRGRTEDLFLELGNSRMSGDNGFNEGTYGTLQTRADRLASNSAKRFSLPVNPAYSPVDLASNGGIVGHTQPSRPSSRLHASTISNTQNRPSDRYRSPHGRNSIYDDESVSVAGLSLSERNRRYSTAPERTQISPTRLRQGLRSADVQNLPRGRSLLPLQHEHELAPIKAHDSQDESPADSSEPKQAGSDSVESQTADTVWDELDDLKSRIKKLELTGKMPSTSSAAVSGGDGERPQTATTAPTTIDFSPKQKDRKPTIDMSDRASTPSVADAPAEDEQTSAPTHPLLDAALVKAKPLLNGSLYRILEATATEALQLATLSSGGNGRTNQGNAASSAHFERQIKRKADNMCRNLTDLCIALSEGKHESQPNLVKTPSLALDTSLRRSPPLRTPRSVTATDRTFPFDRSAAANNAAGAANIGRPISRLEARRSSILGLSSSPGGFSALGNSARRESLAIDDYNSTSDEHESTTTPMSASRAQFNRNNDPQQQPPRRVSRAPSAFLLREKAHLRQRQHQRDEEVSQSPPMRNNHYYHDHEHNENEHDNDPTIRPLSRAMTDIGGVRARAAVSKGILTSPPAASHNMLGTSPSQFSHLRSPPAGTAFAKDQNYSHQHLLRRDREGSPAVSTPPDGTPLTTPSSLLARDILASSSSASSSPSTAATARTSMTEFLCRSYVLGLRRLNPGNPTQVFVIISDRFTPQGPPFHDIPSVLRQRTIHPLSTSKHWPIACVGFNKDVDQKPEMGCFLGLTEAQMLARGRRPSTRALDIPGWGKAFKIVPEQAIAAWEREFVSGAEAGREIVRRKTGLEVDAVREIIAEAKKDDC</sequence>
<feature type="region of interest" description="Disordered" evidence="1">
    <location>
        <begin position="47"/>
        <end position="134"/>
    </location>
</feature>
<feature type="region of interest" description="Disordered" evidence="1">
    <location>
        <begin position="896"/>
        <end position="983"/>
    </location>
</feature>
<reference evidence="3" key="2">
    <citation type="submission" date="2020-04" db="EMBL/GenBank/DDBJ databases">
        <authorList>
            <consortium name="NCBI Genome Project"/>
        </authorList>
    </citation>
    <scope>NUCLEOTIDE SEQUENCE</scope>
    <source>
        <strain evidence="3">CBS 342.82</strain>
    </source>
</reference>
<dbReference type="Proteomes" id="UP000504637">
    <property type="component" value="Unplaced"/>
</dbReference>
<feature type="compositionally biased region" description="Low complexity" evidence="1">
    <location>
        <begin position="91"/>
        <end position="102"/>
    </location>
</feature>
<keyword evidence="2" id="KW-1185">Reference proteome</keyword>
<feature type="compositionally biased region" description="Low complexity" evidence="1">
    <location>
        <begin position="174"/>
        <end position="190"/>
    </location>
</feature>
<feature type="region of interest" description="Disordered" evidence="1">
    <location>
        <begin position="309"/>
        <end position="429"/>
    </location>
</feature>
<feature type="compositionally biased region" description="Polar residues" evidence="1">
    <location>
        <begin position="369"/>
        <end position="384"/>
    </location>
</feature>
<feature type="compositionally biased region" description="Basic and acidic residues" evidence="1">
    <location>
        <begin position="105"/>
        <end position="123"/>
    </location>
</feature>
<feature type="compositionally biased region" description="Polar residues" evidence="1">
    <location>
        <begin position="670"/>
        <end position="680"/>
    </location>
</feature>
<reference evidence="3" key="1">
    <citation type="submission" date="2020-01" db="EMBL/GenBank/DDBJ databases">
        <authorList>
            <consortium name="DOE Joint Genome Institute"/>
            <person name="Haridas S."/>
            <person name="Albert R."/>
            <person name="Binder M."/>
            <person name="Bloem J."/>
            <person name="Labutti K."/>
            <person name="Salamov A."/>
            <person name="Andreopoulos B."/>
            <person name="Baker S.E."/>
            <person name="Barry K."/>
            <person name="Bills G."/>
            <person name="Bluhm B.H."/>
            <person name="Cannon C."/>
            <person name="Castanera R."/>
            <person name="Culley D.E."/>
            <person name="Daum C."/>
            <person name="Ezra D."/>
            <person name="Gonzalez J.B."/>
            <person name="Henrissat B."/>
            <person name="Kuo A."/>
            <person name="Liang C."/>
            <person name="Lipzen A."/>
            <person name="Lutzoni F."/>
            <person name="Magnuson J."/>
            <person name="Mondo S."/>
            <person name="Nolan M."/>
            <person name="Ohm R."/>
            <person name="Pangilinan J."/>
            <person name="Park H.-J."/>
            <person name="Ramirez L."/>
            <person name="Alfaro M."/>
            <person name="Sun H."/>
            <person name="Tritt A."/>
            <person name="Yoshinaga Y."/>
            <person name="Zwiers L.-H."/>
            <person name="Turgeon B.G."/>
            <person name="Goodwin S.B."/>
            <person name="Spatafora J.W."/>
            <person name="Crous P.W."/>
            <person name="Grigoriev I.V."/>
        </authorList>
    </citation>
    <scope>NUCLEOTIDE SEQUENCE</scope>
    <source>
        <strain evidence="3">CBS 342.82</strain>
    </source>
</reference>
<feature type="compositionally biased region" description="Basic and acidic residues" evidence="1">
    <location>
        <begin position="938"/>
        <end position="954"/>
    </location>
</feature>
<gene>
    <name evidence="3" type="ORF">K489DRAFT_406462</name>
</gene>
<proteinExistence type="predicted"/>
<evidence type="ECO:0000313" key="2">
    <source>
        <dbReference type="Proteomes" id="UP000504637"/>
    </source>
</evidence>
<reference evidence="3" key="3">
    <citation type="submission" date="2025-08" db="UniProtKB">
        <authorList>
            <consortium name="RefSeq"/>
        </authorList>
    </citation>
    <scope>IDENTIFICATION</scope>
    <source>
        <strain evidence="3">CBS 342.82</strain>
    </source>
</reference>
<dbReference type="RefSeq" id="XP_033464856.1">
    <property type="nucleotide sequence ID" value="XM_033607258.1"/>
</dbReference>
<name>A0A6J3MIT7_9PEZI</name>
<feature type="region of interest" description="Disordered" evidence="1">
    <location>
        <begin position="602"/>
        <end position="632"/>
    </location>
</feature>
<organism evidence="3">
    <name type="scientific">Dissoconium aciculare CBS 342.82</name>
    <dbReference type="NCBI Taxonomy" id="1314786"/>
    <lineage>
        <taxon>Eukaryota</taxon>
        <taxon>Fungi</taxon>
        <taxon>Dikarya</taxon>
        <taxon>Ascomycota</taxon>
        <taxon>Pezizomycotina</taxon>
        <taxon>Dothideomycetes</taxon>
        <taxon>Dothideomycetidae</taxon>
        <taxon>Mycosphaerellales</taxon>
        <taxon>Dissoconiaceae</taxon>
        <taxon>Dissoconium</taxon>
    </lineage>
</organism>
<feature type="compositionally biased region" description="Polar residues" evidence="1">
    <location>
        <begin position="349"/>
        <end position="359"/>
    </location>
</feature>
<dbReference type="OrthoDB" id="5369729at2759"/>
<accession>A0A6J3MIT7</accession>
<feature type="compositionally biased region" description="Polar residues" evidence="1">
    <location>
        <begin position="405"/>
        <end position="418"/>
    </location>
</feature>
<feature type="compositionally biased region" description="Polar residues" evidence="1">
    <location>
        <begin position="904"/>
        <end position="922"/>
    </location>
</feature>
<feature type="compositionally biased region" description="Polar residues" evidence="1">
    <location>
        <begin position="1017"/>
        <end position="1027"/>
    </location>
</feature>
<feature type="compositionally biased region" description="Polar residues" evidence="1">
    <location>
        <begin position="503"/>
        <end position="523"/>
    </location>
</feature>